<evidence type="ECO:0000256" key="3">
    <source>
        <dbReference type="ARBA" id="ARBA00022598"/>
    </source>
</evidence>
<dbReference type="Pfam" id="PF00550">
    <property type="entry name" value="PP-binding"/>
    <property type="match status" value="2"/>
</dbReference>
<evidence type="ECO:0000256" key="1">
    <source>
        <dbReference type="ARBA" id="ARBA00022450"/>
    </source>
</evidence>
<protein>
    <recommendedName>
        <fullName evidence="5">Carrier domain-containing protein</fullName>
    </recommendedName>
</protein>
<dbReference type="CDD" id="cd19542">
    <property type="entry name" value="CT_NRPS-like"/>
    <property type="match status" value="1"/>
</dbReference>
<dbReference type="GO" id="GO:0031177">
    <property type="term" value="F:phosphopantetheine binding"/>
    <property type="evidence" value="ECO:0007669"/>
    <property type="project" value="TreeGrafter"/>
</dbReference>
<dbReference type="InterPro" id="IPR045851">
    <property type="entry name" value="AMP-bd_C_sf"/>
</dbReference>
<feature type="domain" description="Carrier" evidence="5">
    <location>
        <begin position="1753"/>
        <end position="1829"/>
    </location>
</feature>
<dbReference type="FunFam" id="3.40.50.12780:FF:000014">
    <property type="entry name" value="Nonribosomal peptide synthetase 1"/>
    <property type="match status" value="1"/>
</dbReference>
<dbReference type="PANTHER" id="PTHR45527">
    <property type="entry name" value="NONRIBOSOMAL PEPTIDE SYNTHETASE"/>
    <property type="match status" value="1"/>
</dbReference>
<organism evidence="6 7">
    <name type="scientific">Aspergillus cristatus</name>
    <name type="common">Chinese Fuzhuan brick tea-fermentation fungus</name>
    <name type="synonym">Eurotium cristatum</name>
    <dbReference type="NCBI Taxonomy" id="573508"/>
    <lineage>
        <taxon>Eukaryota</taxon>
        <taxon>Fungi</taxon>
        <taxon>Dikarya</taxon>
        <taxon>Ascomycota</taxon>
        <taxon>Pezizomycotina</taxon>
        <taxon>Eurotiomycetes</taxon>
        <taxon>Eurotiomycetidae</taxon>
        <taxon>Eurotiales</taxon>
        <taxon>Aspergillaceae</taxon>
        <taxon>Aspergillus</taxon>
        <taxon>Aspergillus subgen. Aspergillus</taxon>
    </lineage>
</organism>
<dbReference type="Gene3D" id="3.30.559.10">
    <property type="entry name" value="Chloramphenicol acetyltransferase-like domain"/>
    <property type="match status" value="3"/>
</dbReference>
<dbReference type="InterPro" id="IPR001242">
    <property type="entry name" value="Condensation_dom"/>
</dbReference>
<dbReference type="InterPro" id="IPR042099">
    <property type="entry name" value="ANL_N_sf"/>
</dbReference>
<dbReference type="Pfam" id="PF00668">
    <property type="entry name" value="Condensation"/>
    <property type="match status" value="3"/>
</dbReference>
<evidence type="ECO:0000256" key="4">
    <source>
        <dbReference type="ARBA" id="ARBA00029454"/>
    </source>
</evidence>
<dbReference type="SUPFAM" id="SSF47336">
    <property type="entry name" value="ACP-like"/>
    <property type="match status" value="2"/>
</dbReference>
<dbReference type="InterPro" id="IPR036736">
    <property type="entry name" value="ACP-like_sf"/>
</dbReference>
<dbReference type="GO" id="GO:0043041">
    <property type="term" value="P:amino acid activation for nonribosomal peptide biosynthetic process"/>
    <property type="evidence" value="ECO:0007669"/>
    <property type="project" value="TreeGrafter"/>
</dbReference>
<dbReference type="PANTHER" id="PTHR45527:SF16">
    <property type="entry name" value="NONRIBOSOMAL PEPTIDE SYNTHASE ATNA-RELATED"/>
    <property type="match status" value="1"/>
</dbReference>
<dbReference type="CDD" id="cd19534">
    <property type="entry name" value="E_NRPS"/>
    <property type="match status" value="1"/>
</dbReference>
<keyword evidence="3" id="KW-0436">Ligase</keyword>
<dbReference type="NCBIfam" id="TIGR01733">
    <property type="entry name" value="AA-adenyl-dom"/>
    <property type="match status" value="2"/>
</dbReference>
<dbReference type="FunFam" id="3.30.559.30:FF:000003">
    <property type="entry name" value="Nonribosomal peptide synthase SidD"/>
    <property type="match status" value="1"/>
</dbReference>
<reference evidence="6 7" key="1">
    <citation type="journal article" date="2016" name="BMC Genomics">
        <title>Comparative genomic and transcriptomic analyses of the Fuzhuan brick tea-fermentation fungus Aspergillus cristatus.</title>
        <authorList>
            <person name="Ge Y."/>
            <person name="Wang Y."/>
            <person name="Liu Y."/>
            <person name="Tan Y."/>
            <person name="Ren X."/>
            <person name="Zhang X."/>
            <person name="Hyde K.D."/>
            <person name="Liu Y."/>
            <person name="Liu Z."/>
        </authorList>
    </citation>
    <scope>NUCLEOTIDE SEQUENCE [LARGE SCALE GENOMIC DNA]</scope>
    <source>
        <strain evidence="6 7">GZAAS20.1005</strain>
    </source>
</reference>
<dbReference type="Gene3D" id="3.40.50.12780">
    <property type="entry name" value="N-terminal domain of ligase-like"/>
    <property type="match status" value="2"/>
</dbReference>
<dbReference type="InterPro" id="IPR000873">
    <property type="entry name" value="AMP-dep_synth/lig_dom"/>
</dbReference>
<dbReference type="InterPro" id="IPR020845">
    <property type="entry name" value="AMP-binding_CS"/>
</dbReference>
<dbReference type="SUPFAM" id="SSF56801">
    <property type="entry name" value="Acetyl-CoA synthetase-like"/>
    <property type="match status" value="2"/>
</dbReference>
<dbReference type="Pfam" id="PF00501">
    <property type="entry name" value="AMP-binding"/>
    <property type="match status" value="2"/>
</dbReference>
<dbReference type="CDD" id="cd19545">
    <property type="entry name" value="FUM14_C_NRPS-like"/>
    <property type="match status" value="1"/>
</dbReference>
<dbReference type="Proteomes" id="UP000094569">
    <property type="component" value="Unassembled WGS sequence"/>
</dbReference>
<gene>
    <name evidence="6" type="ORF">SI65_05056</name>
</gene>
<dbReference type="PROSITE" id="PS50075">
    <property type="entry name" value="CARRIER"/>
    <property type="match status" value="2"/>
</dbReference>
<evidence type="ECO:0000313" key="7">
    <source>
        <dbReference type="Proteomes" id="UP000094569"/>
    </source>
</evidence>
<evidence type="ECO:0000313" key="6">
    <source>
        <dbReference type="EMBL" id="ODM20070.1"/>
    </source>
</evidence>
<accession>A0A1E3BGH4</accession>
<keyword evidence="1" id="KW-0596">Phosphopantetheine</keyword>
<dbReference type="InterPro" id="IPR006162">
    <property type="entry name" value="Ppantetheine_attach_site"/>
</dbReference>
<keyword evidence="7" id="KW-1185">Reference proteome</keyword>
<evidence type="ECO:0000259" key="5">
    <source>
        <dbReference type="PROSITE" id="PS50075"/>
    </source>
</evidence>
<keyword evidence="2" id="KW-0597">Phosphoprotein</keyword>
<dbReference type="GO" id="GO:0005737">
    <property type="term" value="C:cytoplasm"/>
    <property type="evidence" value="ECO:0007669"/>
    <property type="project" value="TreeGrafter"/>
</dbReference>
<evidence type="ECO:0000256" key="2">
    <source>
        <dbReference type="ARBA" id="ARBA00022553"/>
    </source>
</evidence>
<dbReference type="SMR" id="A0A1E3BGH4"/>
<dbReference type="Gene3D" id="1.10.1200.10">
    <property type="entry name" value="ACP-like"/>
    <property type="match status" value="2"/>
</dbReference>
<dbReference type="InterPro" id="IPR023213">
    <property type="entry name" value="CAT-like_dom_sf"/>
</dbReference>
<dbReference type="VEuPathDB" id="FungiDB:SI65_05056"/>
<dbReference type="EMBL" id="JXNT01000004">
    <property type="protein sequence ID" value="ODM20070.1"/>
    <property type="molecule type" value="Genomic_DNA"/>
</dbReference>
<comment type="similarity">
    <text evidence="4">Belongs to the NRP synthetase family.</text>
</comment>
<dbReference type="GO" id="GO:0044550">
    <property type="term" value="P:secondary metabolite biosynthetic process"/>
    <property type="evidence" value="ECO:0007669"/>
    <property type="project" value="TreeGrafter"/>
</dbReference>
<dbReference type="CDD" id="cd05918">
    <property type="entry name" value="A_NRPS_SidN3_like"/>
    <property type="match status" value="2"/>
</dbReference>
<dbReference type="FunFam" id="3.30.559.30:FF:000002">
    <property type="entry name" value="Nonribosomal peptide synthase Pes1"/>
    <property type="match status" value="1"/>
</dbReference>
<name>A0A1E3BGH4_ASPCR</name>
<dbReference type="PROSITE" id="PS00455">
    <property type="entry name" value="AMP_BINDING"/>
    <property type="match status" value="2"/>
</dbReference>
<dbReference type="Gene3D" id="3.30.300.30">
    <property type="match status" value="2"/>
</dbReference>
<proteinExistence type="inferred from homology"/>
<dbReference type="Gene3D" id="3.30.559.30">
    <property type="entry name" value="Nonribosomal peptide synthetase, condensation domain"/>
    <property type="match status" value="4"/>
</dbReference>
<dbReference type="OrthoDB" id="416786at2759"/>
<dbReference type="InterPro" id="IPR009081">
    <property type="entry name" value="PP-bd_ACP"/>
</dbReference>
<dbReference type="STRING" id="573508.A0A1E3BGH4"/>
<comment type="caution">
    <text evidence="6">The sequence shown here is derived from an EMBL/GenBank/DDBJ whole genome shotgun (WGS) entry which is preliminary data.</text>
</comment>
<dbReference type="InterPro" id="IPR010071">
    <property type="entry name" value="AA_adenyl_dom"/>
</dbReference>
<sequence length="2729" mass="301983">MERWRLRDEQHVSLQEAVECVDLETWCNTGSDATTTPATCLSIQWENQNENSEQEIPYLDERTTQSISSCNLALALDCSQMSSLRCSLQFSTSIISEPYASVILNVFSHILQDIIARPETKVSQMDLLCDSDAKIIAGWNECSQIDCPERCIDAIIRDQCAIRPAAEAVCSHDGKLTYSELDDRSERLGHHLRSLGIGPEVVIPIYLEKSMWTIVSILGLLKAGAAFLLLDPSHPTTRMAAICTEVKAPYVITSTALEPMCRRLVKKTVVADAVIGDLGVPLQARLPPLSKPENAAYVAYTSGSTGRPKGIIIEHRSFCANVLAGSQIQNLDQTSRVLQFASYGFDISVQEMLATLMVGGCVCVPSETQRLNDLTSSITEFKANWIELTPSVVRQLSPEAVPGLKTLILGGECMLARDFATWADNVHLMVAYGPAECSVVTTVQRNVHGADLYNIGRPFSAQCWVVDPRNTAQLQPIGAVGELVISGPIVGRGYLNQPSQDAFMDRPPWASTFSIPDGTRFYRTGDLAWYNIEDGSLRYVGRKDRQVKLNGQRVELQEVENEARNFSKDKAVVVDVVDIGSSKDAKVLALFVEGLESGPVEEMVKSGTVSQTEQRVHGFLAEIRVWLSTRLPQYMVPTLYIPLNRFPLTPTGKLDRRALKDQAAQFAALGCGNHVSKASPDEEAVEDHAEVVLMLSRLFAEVIGLPEGRVGAHDEFFLLGGNSVTAIHMVGKAREVGLAVMVADILTLQSPFNLAKVVSKAEESQFIEPLGLLEDPQVCLELAATECQLAQGDIEDIYPCTPLQEELMAISSIKPGSFIGTFVFYLPVSLDKLRFKRAWDHIVKNTPILRTRIVQGGGSRLLQVVGKEQEELVVCESFDECYRALGQYGMTFGSSLARSALINPEGKAPAFVLMIHHAAFDGWSYVQLLQDLEEAYKGRPISQRPSFNHFIDHILNQNASSAEDFWRKEFTDCEASSFPTRPNGWIAPQDPSWTKHRIPVEKLSGNGLINNQIQLAWAMIISSHTNSKDVVFGTTVSGRNAPVAGIDRMLGPTIATFPLRIRLKPGTTVQETLKEIQDHNAALIPFEHTGMQRIRGSSPGAAAACDFQTLLTIHPYRIQSPATILRDSPGNRGEQQKFTSHILTVIVSPDSDALKVEAVFDASVLSPPSVDRLLREFEAVLVQISRSPTTQLDAISILGAQDKQQISDWNSGVVLGKPRCMHDLIYDSCISSPGHPAVHACDGSFTYGELLQFSRAISGHLRSLDVGVESIVAICMEKTRWLPVAVSGVLMAGAAFVLLDPTFPTQRLRGMCQEAGVRVALSSPTTYSKCRDLARDVIALTEETASRPGASWKSPAVSPRNVMYVAFTSGSTGAPKGAPIEHGMCWSTYEAYRNALSLSSASRVLHFSSLAFDAAVFELVGTLAAGACVCIPSEEQRLSHLAGAIADLRVDWVMLTPSVARTLSPAEIPSVRTLVLAGEPVMPADLQSWCGYVRLLGVYGPAEASIFTTITAFPREDCDAMNVGRSGNSTCWVVNPDNHNQLQPVGAVGELVIAGPNVGRGYINRPQQTRASFIQNPFWVADFPVARDIRMYKTGDLVRYHLDGTLQILGRKDAQVKLHGQRIELREIEICAERSMPRITAVADLIALPHPRIILFLAEKRQSFCADRANRCDDCTASFVLPTDPVHGQRAAILSHLSQVLPTYMIPSIVLSLKYFPLTPSGKINRRLLREEAGKLGQGISNWGLTPPVLKREPGSEKERLVRDIFAEVLALDKNAIRNDDSFFTLGGDSISAMRALNLCRKANLLLQMPEFLVYNSVSLLCQNARSVDSPVEHTQEQPGLPFQLSPIQSMFTSLPSASDKRFNQSFFLRVKQGFSLSDWRHALEQVVRHHSMLRARLLPDDRRQVITSDIKAFFRVSMHDVKEIGAISAIAEASHSALNIRTGPVISLDIIHVNRDEQYALFIGHHLVVDLVSWRVLLSDIQDLLQGKALPPTPPYSFQRWVSHQRTHSQGHVEPKDVLPFDVHCADHNYWGFSAECNTFGEMCRREFLLDETTTAALVESANAALGSQPQQLFQAALVHSWAKAFPDRKTPTIFTEGHGREHFDPAIDLSRTVGWFTTMRPCTVEVCESMDLPDLVRRVKDTSRSLPGNGLPYFSARYLDPRCREAFAGHSPAEILLNYAGRYQQLESDNSIFSAPTWKPDPKMDVAHDLPRFAIFDVAIEVAHGRLHVSVWYCKHTRRREAIQRWIREYQRSLCEVAEELSNLARRLTLSDIPLARMTYDQLDTLDREIRLRLDIPSLSSIESIYPCSEAHAGLIHGLTGTAASHAVRSIWEIKSPVVLDAQAVADAWLRLIRRHAILRTILVRSPGDGRIFHVVLKDPRTDVQVLPCSSGISYKRFRDLPRLLSWETSPAHRFAVAQTSDGRILALLESGKAYIDGMSLSILQQELCLALRGELPRSSGPLYCNYIAHLTQQRGRDTQSYWETALAGMRPCLFPSLGVNPPPESPVTMHTLRSALPQPDRLNSFWRSTGLTVTNIFQLAWGLVLQQYCHSPDVCFGSLVSGRDIPMPDIAQIVGPCFNVLPCRLVLDANRNVIEWLRQNQAEMERRTEHQHCSVPDTLRSAGFSDAQAFNSCLSVQSPLSVHSAQIEFQLLENHDPTEFDLCVAVFWSSGQVDVHLRYWESVCTDEQAAQVLGCFVRAVSSIVDYSQETLRVLSLTLSGSDSPIS</sequence>
<feature type="domain" description="Carrier" evidence="5">
    <location>
        <begin position="686"/>
        <end position="762"/>
    </location>
</feature>
<dbReference type="GO" id="GO:0016874">
    <property type="term" value="F:ligase activity"/>
    <property type="evidence" value="ECO:0007669"/>
    <property type="project" value="UniProtKB-KW"/>
</dbReference>
<dbReference type="SUPFAM" id="SSF52777">
    <property type="entry name" value="CoA-dependent acyltransferases"/>
    <property type="match status" value="6"/>
</dbReference>
<dbReference type="FunFam" id="3.30.300.30:FF:000015">
    <property type="entry name" value="Nonribosomal peptide synthase SidD"/>
    <property type="match status" value="2"/>
</dbReference>
<dbReference type="PROSITE" id="PS00012">
    <property type="entry name" value="PHOSPHOPANTETHEINE"/>
    <property type="match status" value="1"/>
</dbReference>